<name>Q92NY7_RHIME</name>
<dbReference type="KEGG" id="sme:SMc04184"/>
<dbReference type="EMBL" id="AL591688">
    <property type="protein sequence ID" value="CAC46593.1"/>
    <property type="molecule type" value="Genomic_DNA"/>
</dbReference>
<evidence type="ECO:0000313" key="2">
    <source>
        <dbReference type="Proteomes" id="UP000001976"/>
    </source>
</evidence>
<accession>Q92NY7</accession>
<dbReference type="HOGENOM" id="CLU_2668555_0_0_5"/>
<protein>
    <submittedName>
        <fullName evidence="1">Hypothetical transmembrane protein</fullName>
    </submittedName>
</protein>
<evidence type="ECO:0000313" key="1">
    <source>
        <dbReference type="EMBL" id="CAC46593.1"/>
    </source>
</evidence>
<keyword evidence="1" id="KW-0812">Transmembrane</keyword>
<keyword evidence="1" id="KW-0472">Membrane</keyword>
<reference evidence="2" key="2">
    <citation type="journal article" date="2001" name="Science">
        <title>The composite genome of the legume symbiont Sinorhizobium meliloti.</title>
        <authorList>
            <person name="Galibert F."/>
            <person name="Finan T.M."/>
            <person name="Long S.R."/>
            <person name="Puehler A."/>
            <person name="Abola P."/>
            <person name="Ampe F."/>
            <person name="Barloy-Hubler F."/>
            <person name="Barnett M.J."/>
            <person name="Becker A."/>
            <person name="Boistard P."/>
            <person name="Bothe G."/>
            <person name="Boutry M."/>
            <person name="Bowser L."/>
            <person name="Buhrmester J."/>
            <person name="Cadieu E."/>
            <person name="Capela D."/>
            <person name="Chain P."/>
            <person name="Cowie A."/>
            <person name="Davis R.W."/>
            <person name="Dreano S."/>
            <person name="Federspiel N.A."/>
            <person name="Fisher R.F."/>
            <person name="Gloux S."/>
            <person name="Godrie T."/>
            <person name="Goffeau A."/>
            <person name="Golding B."/>
            <person name="Gouzy J."/>
            <person name="Gurjal M."/>
            <person name="Hernandez-Lucas I."/>
            <person name="Hong A."/>
            <person name="Huizar L."/>
            <person name="Hyman R.W."/>
            <person name="Jones T."/>
            <person name="Kahn D."/>
            <person name="Kahn M.L."/>
            <person name="Kalman S."/>
            <person name="Keating D.H."/>
            <person name="Kiss E."/>
            <person name="Komp C."/>
            <person name="Lelaure V."/>
            <person name="Masuy D."/>
            <person name="Palm C."/>
            <person name="Peck M.C."/>
            <person name="Pohl T.M."/>
            <person name="Portetelle D."/>
            <person name="Purnelle B."/>
            <person name="Ramsperger U."/>
            <person name="Surzycki R."/>
            <person name="Thebault P."/>
            <person name="Vandenbol M."/>
            <person name="Vorhoelter F.J."/>
            <person name="Weidner S."/>
            <person name="Wells D.H."/>
            <person name="Wong K."/>
            <person name="Yeh K.-C."/>
            <person name="Batut J."/>
        </authorList>
    </citation>
    <scope>NUCLEOTIDE SEQUENCE [LARGE SCALE GENOMIC DNA]</scope>
    <source>
        <strain evidence="2">1021</strain>
    </source>
</reference>
<dbReference type="AlphaFoldDB" id="Q92NY7"/>
<dbReference type="SMR" id="Q92NY7"/>
<dbReference type="Proteomes" id="UP000001976">
    <property type="component" value="Chromosome"/>
</dbReference>
<sequence>MVIACTQAKIFTAFCAELYCSREVRYRAYMFFAFDERKAVVRPAKLLGYVDRLISRFIVENDCFEAFERLFGNAP</sequence>
<organism evidence="1 2">
    <name type="scientific">Rhizobium meliloti (strain 1021)</name>
    <name type="common">Ensifer meliloti</name>
    <name type="synonym">Sinorhizobium meliloti</name>
    <dbReference type="NCBI Taxonomy" id="266834"/>
    <lineage>
        <taxon>Bacteria</taxon>
        <taxon>Pseudomonadati</taxon>
        <taxon>Pseudomonadota</taxon>
        <taxon>Alphaproteobacteria</taxon>
        <taxon>Hyphomicrobiales</taxon>
        <taxon>Rhizobiaceae</taxon>
        <taxon>Sinorhizobium/Ensifer group</taxon>
        <taxon>Sinorhizobium</taxon>
    </lineage>
</organism>
<gene>
    <name evidence="1" type="ORF">SMc04184</name>
</gene>
<keyword evidence="2" id="KW-1185">Reference proteome</keyword>
<proteinExistence type="predicted"/>
<reference evidence="1 2" key="1">
    <citation type="journal article" date="2001" name="Proc. Natl. Acad. Sci. U.S.A.">
        <title>Analysis of the chromosome sequence of the legume symbiont Sinorhizobium meliloti strain 1021.</title>
        <authorList>
            <person name="Capela D."/>
            <person name="Barloy-Hubler F."/>
            <person name="Gouzy J."/>
            <person name="Bothe G."/>
            <person name="Ampe F."/>
            <person name="Batut J."/>
            <person name="Boistard P."/>
            <person name="Becker A."/>
            <person name="Boutry M."/>
            <person name="Cadieu E."/>
            <person name="Dreano S."/>
            <person name="Gloux S."/>
            <person name="Godrie T."/>
            <person name="Goffeau A."/>
            <person name="Kahn D."/>
            <person name="Kiss E."/>
            <person name="Lelaure V."/>
            <person name="Masuy D."/>
            <person name="Pohl T."/>
            <person name="Portetelle D."/>
            <person name="Puehler A."/>
            <person name="Purnelle B."/>
            <person name="Ramsperger U."/>
            <person name="Renard C."/>
            <person name="Thebault P."/>
            <person name="Vandenbol M."/>
            <person name="Weidner S."/>
            <person name="Galibert F."/>
        </authorList>
    </citation>
    <scope>NUCLEOTIDE SEQUENCE [LARGE SCALE GENOMIC DNA]</scope>
    <source>
        <strain evidence="1 2">1021</strain>
    </source>
</reference>
<dbReference type="EnsemblBacteria" id="CAC46593">
    <property type="protein sequence ID" value="CAC46593"/>
    <property type="gene ID" value="SMc04184"/>
</dbReference>